<accession>A0A0G1XMD0</accession>
<name>A0A0G1XMD0_9BACT</name>
<evidence type="ECO:0000313" key="2">
    <source>
        <dbReference type="Proteomes" id="UP000034054"/>
    </source>
</evidence>
<gene>
    <name evidence="1" type="ORF">UY76_C0044G0004</name>
</gene>
<protein>
    <submittedName>
        <fullName evidence="1">Uncharacterized protein</fullName>
    </submittedName>
</protein>
<organism evidence="1 2">
    <name type="scientific">Candidatus Uhrbacteria bacterium GW2011_GWA2_52_8d</name>
    <dbReference type="NCBI Taxonomy" id="1618979"/>
    <lineage>
        <taxon>Bacteria</taxon>
        <taxon>Candidatus Uhriibacteriota</taxon>
    </lineage>
</organism>
<dbReference type="AlphaFoldDB" id="A0A0G1XMD0"/>
<dbReference type="EMBL" id="LCRH01000044">
    <property type="protein sequence ID" value="KKW32025.1"/>
    <property type="molecule type" value="Genomic_DNA"/>
</dbReference>
<proteinExistence type="predicted"/>
<reference evidence="1 2" key="1">
    <citation type="journal article" date="2015" name="Nature">
        <title>rRNA introns, odd ribosomes, and small enigmatic genomes across a large radiation of phyla.</title>
        <authorList>
            <person name="Brown C.T."/>
            <person name="Hug L.A."/>
            <person name="Thomas B.C."/>
            <person name="Sharon I."/>
            <person name="Castelle C.J."/>
            <person name="Singh A."/>
            <person name="Wilkins M.J."/>
            <person name="Williams K.H."/>
            <person name="Banfield J.F."/>
        </authorList>
    </citation>
    <scope>NUCLEOTIDE SEQUENCE [LARGE SCALE GENOMIC DNA]</scope>
</reference>
<comment type="caution">
    <text evidence="1">The sequence shown here is derived from an EMBL/GenBank/DDBJ whole genome shotgun (WGS) entry which is preliminary data.</text>
</comment>
<dbReference type="Proteomes" id="UP000034054">
    <property type="component" value="Unassembled WGS sequence"/>
</dbReference>
<evidence type="ECO:0000313" key="1">
    <source>
        <dbReference type="EMBL" id="KKW32025.1"/>
    </source>
</evidence>
<sequence length="101" mass="11583">MLCADSFCEFSELGLVAWFRLFWIKLSDPGKGDEVNVDMVNREAFNRNSDAGNLEDFLQTPGNELAGAQERLVPIVVHVKEVRGMRFWNDERMSFADRVDI</sequence>